<gene>
    <name evidence="5" type="ORF">CRG98_004974</name>
</gene>
<feature type="domain" description="Rubisco LSMT substrate-binding" evidence="4">
    <location>
        <begin position="286"/>
        <end position="431"/>
    </location>
</feature>
<sequence length="449" mass="50632">MEELQGPLYSAGELACAVSGGFSTACSGGEAKTKLFFIFEMLLCIRITKLMVSPRRFFTAPRCLCSKLHSSSLSQSVASSYLHEECDDFLPWLEQKAGVAISSAVSIGRSTYGRSLFATKIIETGSSILKVPFHAESGWAPYISRLPLLGETQTTLFWSEDELEIIKQSPVYLETIRKKAEIRRQFLTLKPVLDQFPQIFDGIKFEDFLHAYTLDFLNHDGLAKAIVLSDEEEQISEVLADRDYAPGEQIWITYGKFSNATLLLEFGFTLPHNIHDEVHLHFKIPSHDPLYKMKSELLERLRFPTLKDLRGFKHHADSFTIKEVRSATGKGYGIPQSLRAAARVLCCTSAEELCYVVEEAMENDGRLGRRPFKNIEREIQAHEILLSQITTLIGEYTESIKLLVSTSPAGNRHDSRERMAHDLLAGELRVLKAASLWLQNYILTLHHSA</sequence>
<dbReference type="EMBL" id="PGOL01000196">
    <property type="protein sequence ID" value="PKI74647.1"/>
    <property type="molecule type" value="Genomic_DNA"/>
</dbReference>
<dbReference type="PANTHER" id="PTHR13271:SF134">
    <property type="entry name" value="OS01G0976450 PROTEIN"/>
    <property type="match status" value="1"/>
</dbReference>
<dbReference type="STRING" id="22663.A0A2I0L1S4"/>
<evidence type="ECO:0000256" key="3">
    <source>
        <dbReference type="ARBA" id="ARBA00022691"/>
    </source>
</evidence>
<evidence type="ECO:0000313" key="6">
    <source>
        <dbReference type="Proteomes" id="UP000233551"/>
    </source>
</evidence>
<protein>
    <recommendedName>
        <fullName evidence="4">Rubisco LSMT substrate-binding domain-containing protein</fullName>
    </recommendedName>
</protein>
<dbReference type="GO" id="GO:0032259">
    <property type="term" value="P:methylation"/>
    <property type="evidence" value="ECO:0007669"/>
    <property type="project" value="UniProtKB-KW"/>
</dbReference>
<dbReference type="AlphaFoldDB" id="A0A2I0L1S4"/>
<comment type="caution">
    <text evidence="5">The sequence shown here is derived from an EMBL/GenBank/DDBJ whole genome shotgun (WGS) entry which is preliminary data.</text>
</comment>
<dbReference type="InterPro" id="IPR046341">
    <property type="entry name" value="SET_dom_sf"/>
</dbReference>
<dbReference type="Gene3D" id="3.90.1410.10">
    <property type="entry name" value="set domain protein methyltransferase, domain 1"/>
    <property type="match status" value="1"/>
</dbReference>
<keyword evidence="6" id="KW-1185">Reference proteome</keyword>
<evidence type="ECO:0000313" key="5">
    <source>
        <dbReference type="EMBL" id="PKI74647.1"/>
    </source>
</evidence>
<organism evidence="5 6">
    <name type="scientific">Punica granatum</name>
    <name type="common">Pomegranate</name>
    <dbReference type="NCBI Taxonomy" id="22663"/>
    <lineage>
        <taxon>Eukaryota</taxon>
        <taxon>Viridiplantae</taxon>
        <taxon>Streptophyta</taxon>
        <taxon>Embryophyta</taxon>
        <taxon>Tracheophyta</taxon>
        <taxon>Spermatophyta</taxon>
        <taxon>Magnoliopsida</taxon>
        <taxon>eudicotyledons</taxon>
        <taxon>Gunneridae</taxon>
        <taxon>Pentapetalae</taxon>
        <taxon>rosids</taxon>
        <taxon>malvids</taxon>
        <taxon>Myrtales</taxon>
        <taxon>Lythraceae</taxon>
        <taxon>Punica</taxon>
    </lineage>
</organism>
<name>A0A2I0L1S4_PUNGR</name>
<proteinExistence type="predicted"/>
<dbReference type="Gene3D" id="3.90.1420.10">
    <property type="entry name" value="Rubisco LSMT, substrate-binding domain"/>
    <property type="match status" value="1"/>
</dbReference>
<keyword evidence="3" id="KW-0949">S-adenosyl-L-methionine</keyword>
<dbReference type="InterPro" id="IPR050600">
    <property type="entry name" value="SETD3_SETD6_MTase"/>
</dbReference>
<evidence type="ECO:0000259" key="4">
    <source>
        <dbReference type="Pfam" id="PF09273"/>
    </source>
</evidence>
<accession>A0A2I0L1S4</accession>
<dbReference type="PANTHER" id="PTHR13271">
    <property type="entry name" value="UNCHARACTERIZED PUTATIVE METHYLTRANSFERASE"/>
    <property type="match status" value="1"/>
</dbReference>
<dbReference type="SUPFAM" id="SSF81822">
    <property type="entry name" value="RuBisCo LSMT C-terminal, substrate-binding domain"/>
    <property type="match status" value="1"/>
</dbReference>
<dbReference type="SUPFAM" id="SSF82199">
    <property type="entry name" value="SET domain"/>
    <property type="match status" value="1"/>
</dbReference>
<keyword evidence="2" id="KW-0808">Transferase</keyword>
<dbReference type="GO" id="GO:0016279">
    <property type="term" value="F:protein-lysine N-methyltransferase activity"/>
    <property type="evidence" value="ECO:0007669"/>
    <property type="project" value="TreeGrafter"/>
</dbReference>
<evidence type="ECO:0000256" key="1">
    <source>
        <dbReference type="ARBA" id="ARBA00022603"/>
    </source>
</evidence>
<evidence type="ECO:0000256" key="2">
    <source>
        <dbReference type="ARBA" id="ARBA00022679"/>
    </source>
</evidence>
<dbReference type="InterPro" id="IPR036464">
    <property type="entry name" value="Rubisco_LSMT_subst-bd_sf"/>
</dbReference>
<dbReference type="Proteomes" id="UP000233551">
    <property type="component" value="Unassembled WGS sequence"/>
</dbReference>
<reference evidence="5 6" key="1">
    <citation type="submission" date="2017-11" db="EMBL/GenBank/DDBJ databases">
        <title>De-novo sequencing of pomegranate (Punica granatum L.) genome.</title>
        <authorList>
            <person name="Akparov Z."/>
            <person name="Amiraslanov A."/>
            <person name="Hajiyeva S."/>
            <person name="Abbasov M."/>
            <person name="Kaur K."/>
            <person name="Hamwieh A."/>
            <person name="Solovyev V."/>
            <person name="Salamov A."/>
            <person name="Braich B."/>
            <person name="Kosarev P."/>
            <person name="Mahmoud A."/>
            <person name="Hajiyev E."/>
            <person name="Babayeva S."/>
            <person name="Izzatullayeva V."/>
            <person name="Mammadov A."/>
            <person name="Mammadov A."/>
            <person name="Sharifova S."/>
            <person name="Ojaghi J."/>
            <person name="Eynullazada K."/>
            <person name="Bayramov B."/>
            <person name="Abdulazimova A."/>
            <person name="Shahmuradov I."/>
        </authorList>
    </citation>
    <scope>NUCLEOTIDE SEQUENCE [LARGE SCALE GENOMIC DNA]</scope>
    <source>
        <strain evidence="6">cv. AG2017</strain>
        <tissue evidence="5">Leaf</tissue>
    </source>
</reference>
<keyword evidence="1" id="KW-0489">Methyltransferase</keyword>
<dbReference type="InterPro" id="IPR015353">
    <property type="entry name" value="Rubisco_LSMT_subst-bd"/>
</dbReference>
<dbReference type="Pfam" id="PF09273">
    <property type="entry name" value="Rubis-subs-bind"/>
    <property type="match status" value="1"/>
</dbReference>